<dbReference type="Proteomes" id="UP000245379">
    <property type="component" value="Unassembled WGS sequence"/>
</dbReference>
<reference evidence="1 2" key="1">
    <citation type="submission" date="2018-05" db="EMBL/GenBank/DDBJ databases">
        <title>Pedobacter paludis sp. nov., isolated from wetland soil.</title>
        <authorList>
            <person name="Zhang Y."/>
            <person name="Wang G."/>
        </authorList>
    </citation>
    <scope>NUCLEOTIDE SEQUENCE [LARGE SCALE GENOMIC DNA]</scope>
    <source>
        <strain evidence="1 2">KCTC22721</strain>
    </source>
</reference>
<name>A0A317EGV7_9SPHI</name>
<comment type="caution">
    <text evidence="1">The sequence shown here is derived from an EMBL/GenBank/DDBJ whole genome shotgun (WGS) entry which is preliminary data.</text>
</comment>
<evidence type="ECO:0000313" key="2">
    <source>
        <dbReference type="Proteomes" id="UP000245379"/>
    </source>
</evidence>
<keyword evidence="2" id="KW-1185">Reference proteome</keyword>
<proteinExistence type="predicted"/>
<gene>
    <name evidence="1" type="ORF">DHW03_18840</name>
</gene>
<organism evidence="1 2">
    <name type="scientific">Pedobacter yonginense</name>
    <dbReference type="NCBI Taxonomy" id="651869"/>
    <lineage>
        <taxon>Bacteria</taxon>
        <taxon>Pseudomonadati</taxon>
        <taxon>Bacteroidota</taxon>
        <taxon>Sphingobacteriia</taxon>
        <taxon>Sphingobacteriales</taxon>
        <taxon>Sphingobacteriaceae</taxon>
        <taxon>Pedobacter</taxon>
    </lineage>
</organism>
<sequence length="248" mass="29326">MVISTYAQKKINDVGIIHQQERMVYLQWDDDKFDPKWSWWKPNSWAAYASTWLLHPNYKDTDRRPLKGGGEQTQRLALATAMQVTSDYYKKQSDTLRNTAIAEFTNYSSTVAFADPLYQMYYKKELKSLDNIVGNAFTNVPANVVLYMAESGAYNWYLTEMNSLLDRYNLAKSVDVDRGQRILMYHRIMLEHRKLADTWRHKLDMAGMMLEYKDKLKNQRENKNIVIENPQTADERLNNIMERRKKLQ</sequence>
<dbReference type="AlphaFoldDB" id="A0A317EGV7"/>
<evidence type="ECO:0008006" key="3">
    <source>
        <dbReference type="Google" id="ProtNLM"/>
    </source>
</evidence>
<evidence type="ECO:0000313" key="1">
    <source>
        <dbReference type="EMBL" id="PWS25892.1"/>
    </source>
</evidence>
<accession>A0A317EGV7</accession>
<dbReference type="EMBL" id="QGNZ01000006">
    <property type="protein sequence ID" value="PWS25892.1"/>
    <property type="molecule type" value="Genomic_DNA"/>
</dbReference>
<protein>
    <recommendedName>
        <fullName evidence="3">DUF5045 domain-containing protein</fullName>
    </recommendedName>
</protein>